<feature type="transmembrane region" description="Helical" evidence="7">
    <location>
        <begin position="78"/>
        <end position="97"/>
    </location>
</feature>
<comment type="caution">
    <text evidence="9">The sequence shown here is derived from an EMBL/GenBank/DDBJ whole genome shotgun (WGS) entry which is preliminary data.</text>
</comment>
<dbReference type="InterPro" id="IPR000620">
    <property type="entry name" value="EamA_dom"/>
</dbReference>
<evidence type="ECO:0000256" key="2">
    <source>
        <dbReference type="ARBA" id="ARBA00007362"/>
    </source>
</evidence>
<gene>
    <name evidence="10" type="ORF">FC31_GL000258</name>
    <name evidence="9" type="ORF">HMPREF0494_1230</name>
</gene>
<feature type="transmembrane region" description="Helical" evidence="7">
    <location>
        <begin position="219"/>
        <end position="240"/>
    </location>
</feature>
<dbReference type="eggNOG" id="COG0697">
    <property type="taxonomic scope" value="Bacteria"/>
</dbReference>
<evidence type="ECO:0000313" key="12">
    <source>
        <dbReference type="Proteomes" id="UP000051883"/>
    </source>
</evidence>
<accession>C8P7D6</accession>
<feature type="transmembrane region" description="Helical" evidence="7">
    <location>
        <begin position="277"/>
        <end position="294"/>
    </location>
</feature>
<keyword evidence="4 7" id="KW-0812">Transmembrane</keyword>
<feature type="transmembrane region" description="Helical" evidence="7">
    <location>
        <begin position="103"/>
        <end position="124"/>
    </location>
</feature>
<evidence type="ECO:0000256" key="3">
    <source>
        <dbReference type="ARBA" id="ARBA00022475"/>
    </source>
</evidence>
<keyword evidence="3" id="KW-1003">Cell membrane</keyword>
<dbReference type="EMBL" id="ACLL01000033">
    <property type="protein sequence ID" value="EEW53554.1"/>
    <property type="molecule type" value="Genomic_DNA"/>
</dbReference>
<feature type="transmembrane region" description="Helical" evidence="7">
    <location>
        <begin position="45"/>
        <end position="66"/>
    </location>
</feature>
<reference evidence="10 12" key="2">
    <citation type="journal article" date="2015" name="Genome Announc.">
        <title>Expanding the biotechnology potential of lactobacilli through comparative genomics of 213 strains and associated genera.</title>
        <authorList>
            <person name="Sun Z."/>
            <person name="Harris H.M."/>
            <person name="McCann A."/>
            <person name="Guo C."/>
            <person name="Argimon S."/>
            <person name="Zhang W."/>
            <person name="Yang X."/>
            <person name="Jeffery I.B."/>
            <person name="Cooney J.C."/>
            <person name="Kagawa T.F."/>
            <person name="Liu W."/>
            <person name="Song Y."/>
            <person name="Salvetti E."/>
            <person name="Wrobel A."/>
            <person name="Rasinkangas P."/>
            <person name="Parkhill J."/>
            <person name="Rea M.C."/>
            <person name="O'Sullivan O."/>
            <person name="Ritari J."/>
            <person name="Douillard F.P."/>
            <person name="Paul Ross R."/>
            <person name="Yang R."/>
            <person name="Briner A.E."/>
            <person name="Felis G.E."/>
            <person name="de Vos W.M."/>
            <person name="Barrangou R."/>
            <person name="Klaenhammer T.R."/>
            <person name="Caufield P.W."/>
            <person name="Cui Y."/>
            <person name="Zhang H."/>
            <person name="O'Toole P.W."/>
        </authorList>
    </citation>
    <scope>NUCLEOTIDE SEQUENCE [LARGE SCALE GENOMIC DNA]</scope>
    <source>
        <strain evidence="10 12">DSM 16041</strain>
    </source>
</reference>
<sequence length="300" mass="32558">MTPLKQAAINKGQLWGVELNLISLLFSSISPVLNKFSLTSLSPVIGGIFTSCFAAGFVLIVVLLSHRQVSLTTLKNPWLWLLGGTNAVGIILQYVALSLLSPITVTLIARMYLVYVFVLSYLFLKERIGGWDYLAIILCILGSFLISGGRIQLSDNGWGIICAFIYPLMYAANNITAKHLVKDAQPSNVLFYNHLTSALLLVGYALASGTSFKNISGQAVAFNFAGAFFNGFMSLLLFYTSLRFISAGKANIVRAFGPVIVIIYSAFFFPVQITPSLIGGALLVISASTIVTFTKTRERA</sequence>
<feature type="transmembrane region" description="Helical" evidence="7">
    <location>
        <begin position="189"/>
        <end position="207"/>
    </location>
</feature>
<evidence type="ECO:0000313" key="11">
    <source>
        <dbReference type="Proteomes" id="UP000003675"/>
    </source>
</evidence>
<feature type="transmembrane region" description="Helical" evidence="7">
    <location>
        <begin position="157"/>
        <end position="177"/>
    </location>
</feature>
<evidence type="ECO:0000256" key="1">
    <source>
        <dbReference type="ARBA" id="ARBA00004651"/>
    </source>
</evidence>
<dbReference type="Proteomes" id="UP000003675">
    <property type="component" value="Unassembled WGS sequence"/>
</dbReference>
<dbReference type="Proteomes" id="UP000051883">
    <property type="component" value="Unassembled WGS sequence"/>
</dbReference>
<dbReference type="AlphaFoldDB" id="C8P7D6"/>
<dbReference type="PATRIC" id="fig|525309.8.peg.266"/>
<comment type="subcellular location">
    <subcellularLocation>
        <location evidence="1">Cell membrane</location>
        <topology evidence="1">Multi-pass membrane protein</topology>
    </subcellularLocation>
</comment>
<organism evidence="9 11">
    <name type="scientific">Limosilactobacillus antri DSM 16041</name>
    <dbReference type="NCBI Taxonomy" id="525309"/>
    <lineage>
        <taxon>Bacteria</taxon>
        <taxon>Bacillati</taxon>
        <taxon>Bacillota</taxon>
        <taxon>Bacilli</taxon>
        <taxon>Lactobacillales</taxon>
        <taxon>Lactobacillaceae</taxon>
        <taxon>Limosilactobacillus</taxon>
    </lineage>
</organism>
<dbReference type="Pfam" id="PF00892">
    <property type="entry name" value="EamA"/>
    <property type="match status" value="2"/>
</dbReference>
<reference evidence="9 11" key="1">
    <citation type="submission" date="2009-09" db="EMBL/GenBank/DDBJ databases">
        <authorList>
            <person name="Qin X."/>
            <person name="Bachman B."/>
            <person name="Battles P."/>
            <person name="Bell A."/>
            <person name="Bess C."/>
            <person name="Bickham C."/>
            <person name="Chaboub L."/>
            <person name="Chen D."/>
            <person name="Coyle M."/>
            <person name="Deiros D.R."/>
            <person name="Dinh H."/>
            <person name="Forbes L."/>
            <person name="Fowler G."/>
            <person name="Francisco L."/>
            <person name="Fu Q."/>
            <person name="Gubbala S."/>
            <person name="Hale W."/>
            <person name="Han Y."/>
            <person name="Hemphill L."/>
            <person name="Highlander S.K."/>
            <person name="Hirani K."/>
            <person name="Hogues M."/>
            <person name="Jackson L."/>
            <person name="Jakkamsetti A."/>
            <person name="Javaid M."/>
            <person name="Jiang H."/>
            <person name="Korchina V."/>
            <person name="Kovar C."/>
            <person name="Lara F."/>
            <person name="Lee S."/>
            <person name="Mata R."/>
            <person name="Mathew T."/>
            <person name="Moen C."/>
            <person name="Morales K."/>
            <person name="Munidasa M."/>
            <person name="Nazareth L."/>
            <person name="Ngo R."/>
            <person name="Nguyen L."/>
            <person name="Okwuonu G."/>
            <person name="Ongeri F."/>
            <person name="Patil S."/>
            <person name="Petrosino J."/>
            <person name="Pham C."/>
            <person name="Pham P."/>
            <person name="Pu L.-L."/>
            <person name="Puazo M."/>
            <person name="Raj R."/>
            <person name="Reid J."/>
            <person name="Rouhana J."/>
            <person name="Saada N."/>
            <person name="Shang Y."/>
            <person name="Simmons D."/>
            <person name="Thornton R."/>
            <person name="Warren J."/>
            <person name="Weissenberger G."/>
            <person name="Zhang J."/>
            <person name="Zhang L."/>
            <person name="Zhou C."/>
            <person name="Zhu D."/>
            <person name="Muzny D."/>
            <person name="Worley K."/>
            <person name="Gibbs R."/>
        </authorList>
    </citation>
    <scope>NUCLEOTIDE SEQUENCE [LARGE SCALE GENOMIC DNA]</scope>
    <source>
        <strain evidence="9 11">DSM 16041</strain>
    </source>
</reference>
<dbReference type="PANTHER" id="PTHR42920:SF5">
    <property type="entry name" value="EAMA DOMAIN-CONTAINING PROTEIN"/>
    <property type="match status" value="1"/>
</dbReference>
<proteinExistence type="inferred from homology"/>
<evidence type="ECO:0000256" key="6">
    <source>
        <dbReference type="ARBA" id="ARBA00023136"/>
    </source>
</evidence>
<dbReference type="PANTHER" id="PTHR42920">
    <property type="entry name" value="OS03G0707200 PROTEIN-RELATED"/>
    <property type="match status" value="1"/>
</dbReference>
<dbReference type="InterPro" id="IPR037185">
    <property type="entry name" value="EmrE-like"/>
</dbReference>
<feature type="domain" description="EamA" evidence="8">
    <location>
        <begin position="15"/>
        <end position="147"/>
    </location>
</feature>
<feature type="transmembrane region" description="Helical" evidence="7">
    <location>
        <begin position="131"/>
        <end position="151"/>
    </location>
</feature>
<dbReference type="GO" id="GO:0005886">
    <property type="term" value="C:plasma membrane"/>
    <property type="evidence" value="ECO:0007669"/>
    <property type="project" value="UniProtKB-SubCell"/>
</dbReference>
<evidence type="ECO:0000259" key="8">
    <source>
        <dbReference type="Pfam" id="PF00892"/>
    </source>
</evidence>
<dbReference type="SUPFAM" id="SSF103481">
    <property type="entry name" value="Multidrug resistance efflux transporter EmrE"/>
    <property type="match status" value="2"/>
</dbReference>
<name>C8P7D6_9LACO</name>
<keyword evidence="5 7" id="KW-1133">Transmembrane helix</keyword>
<feature type="transmembrane region" description="Helical" evidence="7">
    <location>
        <begin position="252"/>
        <end position="271"/>
    </location>
</feature>
<dbReference type="EMBL" id="AZDK01000011">
    <property type="protein sequence ID" value="KRK59847.1"/>
    <property type="molecule type" value="Genomic_DNA"/>
</dbReference>
<keyword evidence="6 7" id="KW-0472">Membrane</keyword>
<evidence type="ECO:0000256" key="7">
    <source>
        <dbReference type="SAM" id="Phobius"/>
    </source>
</evidence>
<evidence type="ECO:0000256" key="5">
    <source>
        <dbReference type="ARBA" id="ARBA00022989"/>
    </source>
</evidence>
<feature type="transmembrane region" description="Helical" evidence="7">
    <location>
        <begin position="12"/>
        <end position="33"/>
    </location>
</feature>
<keyword evidence="12" id="KW-1185">Reference proteome</keyword>
<evidence type="ECO:0000313" key="9">
    <source>
        <dbReference type="EMBL" id="EEW53554.1"/>
    </source>
</evidence>
<dbReference type="STRING" id="525309.HMPREF0494_1230"/>
<evidence type="ECO:0000256" key="4">
    <source>
        <dbReference type="ARBA" id="ARBA00022692"/>
    </source>
</evidence>
<evidence type="ECO:0000313" key="10">
    <source>
        <dbReference type="EMBL" id="KRK59847.1"/>
    </source>
</evidence>
<dbReference type="HOGENOM" id="CLU_926820_0_0_9"/>
<comment type="similarity">
    <text evidence="2">Belongs to the EamA transporter family.</text>
</comment>
<dbReference type="InterPro" id="IPR051258">
    <property type="entry name" value="Diverse_Substrate_Transporter"/>
</dbReference>
<feature type="domain" description="EamA" evidence="8">
    <location>
        <begin position="158"/>
        <end position="292"/>
    </location>
</feature>
<protein>
    <submittedName>
        <fullName evidence="9">Putative membrane protein</fullName>
    </submittedName>
</protein>